<organism evidence="2 3">
    <name type="scientific">Sphagnum troendelagicum</name>
    <dbReference type="NCBI Taxonomy" id="128251"/>
    <lineage>
        <taxon>Eukaryota</taxon>
        <taxon>Viridiplantae</taxon>
        <taxon>Streptophyta</taxon>
        <taxon>Embryophyta</taxon>
        <taxon>Bryophyta</taxon>
        <taxon>Sphagnophytina</taxon>
        <taxon>Sphagnopsida</taxon>
        <taxon>Sphagnales</taxon>
        <taxon>Sphagnaceae</taxon>
        <taxon>Sphagnum</taxon>
    </lineage>
</organism>
<evidence type="ECO:0000313" key="3">
    <source>
        <dbReference type="Proteomes" id="UP001497512"/>
    </source>
</evidence>
<sequence length="75" mass="8732">MSNCCSHGTFLHFSLQSSHLNICYYHQDLHRRPFHSGSRPKLRHDRRALLLIEASRSPRWPGVGRALQRHPFSGL</sequence>
<dbReference type="Proteomes" id="UP001497512">
    <property type="component" value="Chromosome 7"/>
</dbReference>
<protein>
    <submittedName>
        <fullName evidence="2">Uncharacterized protein</fullName>
    </submittedName>
</protein>
<dbReference type="EMBL" id="OZ019899">
    <property type="protein sequence ID" value="CAK9232553.1"/>
    <property type="molecule type" value="Genomic_DNA"/>
</dbReference>
<keyword evidence="3" id="KW-1185">Reference proteome</keyword>
<dbReference type="EMBL" id="OZ019899">
    <property type="protein sequence ID" value="CAK9232541.1"/>
    <property type="molecule type" value="Genomic_DNA"/>
</dbReference>
<name>A0ABP0UZ00_9BRYO</name>
<reference evidence="2" key="1">
    <citation type="submission" date="2024-02" db="EMBL/GenBank/DDBJ databases">
        <authorList>
            <consortium name="ELIXIR-Norway"/>
            <consortium name="Elixir Norway"/>
        </authorList>
    </citation>
    <scope>NUCLEOTIDE SEQUENCE</scope>
</reference>
<accession>A0ABP0UZ00</accession>
<gene>
    <name evidence="1" type="ORF">CSSPTR1EN2_LOCUS21309</name>
    <name evidence="2" type="ORF">CSSPTR1EN2_LOCUS21315</name>
</gene>
<evidence type="ECO:0000313" key="1">
    <source>
        <dbReference type="EMBL" id="CAK9232541.1"/>
    </source>
</evidence>
<evidence type="ECO:0000313" key="2">
    <source>
        <dbReference type="EMBL" id="CAK9232553.1"/>
    </source>
</evidence>
<proteinExistence type="predicted"/>
<feature type="non-terminal residue" evidence="2">
    <location>
        <position position="1"/>
    </location>
</feature>
<feature type="non-terminal residue" evidence="2">
    <location>
        <position position="75"/>
    </location>
</feature>